<dbReference type="GO" id="GO:0045302">
    <property type="term" value="F:choloylglycine hydrolase activity"/>
    <property type="evidence" value="ECO:0007669"/>
    <property type="project" value="UniProtKB-EC"/>
</dbReference>
<comment type="similarity">
    <text evidence="2">Belongs to the peptidase C59 family.</text>
</comment>
<accession>A0A1Y4SZX8</accession>
<evidence type="ECO:0000256" key="7">
    <source>
        <dbReference type="ARBA" id="ARBA00044806"/>
    </source>
</evidence>
<dbReference type="Proteomes" id="UP000195305">
    <property type="component" value="Unassembled WGS sequence"/>
</dbReference>
<evidence type="ECO:0000313" key="11">
    <source>
        <dbReference type="EMBL" id="OUQ34492.1"/>
    </source>
</evidence>
<evidence type="ECO:0000313" key="12">
    <source>
        <dbReference type="Proteomes" id="UP000195305"/>
    </source>
</evidence>
<dbReference type="PANTHER" id="PTHR35527:SF2">
    <property type="entry name" value="HYDROLASE"/>
    <property type="match status" value="1"/>
</dbReference>
<dbReference type="OrthoDB" id="9794717at2"/>
<organism evidence="11 12">
    <name type="scientific">Massilimicrobiota timonensis</name>
    <dbReference type="NCBI Taxonomy" id="1776392"/>
    <lineage>
        <taxon>Bacteria</taxon>
        <taxon>Bacillati</taxon>
        <taxon>Bacillota</taxon>
        <taxon>Erysipelotrichia</taxon>
        <taxon>Erysipelotrichales</taxon>
        <taxon>Erysipelotrichaceae</taxon>
        <taxon>Massilimicrobiota</taxon>
    </lineage>
</organism>
<comment type="catalytic activity">
    <reaction evidence="9">
        <text>taurodeoxycholate + H2O = deoxycholate + taurine</text>
        <dbReference type="Rhea" id="RHEA:47556"/>
        <dbReference type="ChEBI" id="CHEBI:15377"/>
        <dbReference type="ChEBI" id="CHEBI:23614"/>
        <dbReference type="ChEBI" id="CHEBI:36261"/>
        <dbReference type="ChEBI" id="CHEBI:507393"/>
    </reaction>
    <physiologicalReaction direction="left-to-right" evidence="9">
        <dbReference type="Rhea" id="RHEA:47557"/>
    </physiologicalReaction>
</comment>
<evidence type="ECO:0000256" key="9">
    <source>
        <dbReference type="ARBA" id="ARBA00048897"/>
    </source>
</evidence>
<dbReference type="InterPro" id="IPR052193">
    <property type="entry name" value="Peptidase_C59"/>
</dbReference>
<sequence>MCTAFQCHGYFGRNLDLETGFQEEVVVTPRFYNFPFKNGTDFKNQYALIGMATVVEDYPLYAEAMNEKGLCMAGLYFPDNAHYFDQEDKKLNLTPYELIPYFLGQYQSVHEIKSIIHQLHIINIPFLPQMPLAPLHWIIADQNESLILESTKTGLQIYEDSLHILTNNPPYPYHHWNVHHYMHLTSAYPQDNLIHQNMKPYGNGLGTVGLPGDYSPASRFIKALWLKDNAKMSDCEHENISQIFHILDAVAMVKGSVKTMKNQDDYTVYSCCMSMDQLTYYYKTYDNNQIQGIQMKKLDLQASQLYIFILNRQQNIQYYETA</sequence>
<dbReference type="Gene3D" id="3.60.60.10">
    <property type="entry name" value="Penicillin V Acylase, Chain A"/>
    <property type="match status" value="1"/>
</dbReference>
<evidence type="ECO:0000256" key="4">
    <source>
        <dbReference type="ARBA" id="ARBA00023098"/>
    </source>
</evidence>
<dbReference type="RefSeq" id="WP_087357994.1">
    <property type="nucleotide sequence ID" value="NZ_NFLJ01000016.1"/>
</dbReference>
<keyword evidence="4" id="KW-0443">Lipid metabolism</keyword>
<dbReference type="GO" id="GO:0006629">
    <property type="term" value="P:lipid metabolic process"/>
    <property type="evidence" value="ECO:0007669"/>
    <property type="project" value="UniProtKB-KW"/>
</dbReference>
<dbReference type="EC" id="3.5.1.24" evidence="5"/>
<proteinExistence type="inferred from homology"/>
<reference evidence="11 12" key="1">
    <citation type="journal article" date="2018" name="BMC Genomics">
        <title>Whole genome sequencing and function prediction of 133 gut anaerobes isolated from chicken caecum in pure cultures.</title>
        <authorList>
            <person name="Medvecky M."/>
            <person name="Cejkova D."/>
            <person name="Polansky O."/>
            <person name="Karasova D."/>
            <person name="Kubasova T."/>
            <person name="Cizek A."/>
            <person name="Rychlik I."/>
        </authorList>
    </citation>
    <scope>NUCLEOTIDE SEQUENCE [LARGE SCALE GENOMIC DNA]</scope>
    <source>
        <strain evidence="11 12">An13</strain>
    </source>
</reference>
<dbReference type="CDD" id="cd00542">
    <property type="entry name" value="Ntn_PVA"/>
    <property type="match status" value="1"/>
</dbReference>
<dbReference type="NCBIfam" id="NF038245">
    <property type="entry name" value="bile_salt_hydro"/>
    <property type="match status" value="1"/>
</dbReference>
<comment type="caution">
    <text evidence="11">The sequence shown here is derived from an EMBL/GenBank/DDBJ whole genome shotgun (WGS) entry which is preliminary data.</text>
</comment>
<dbReference type="PANTHER" id="PTHR35527">
    <property type="entry name" value="CHOLOYLGLYCINE HYDROLASE"/>
    <property type="match status" value="1"/>
</dbReference>
<evidence type="ECO:0000256" key="1">
    <source>
        <dbReference type="ARBA" id="ARBA00004860"/>
    </source>
</evidence>
<evidence type="ECO:0000256" key="6">
    <source>
        <dbReference type="ARBA" id="ARBA00044804"/>
    </source>
</evidence>
<feature type="domain" description="Choloylglycine hydrolase/NAAA C-terminal" evidence="10">
    <location>
        <begin position="7"/>
        <end position="307"/>
    </location>
</feature>
<name>A0A1Y4SZX8_9FIRM</name>
<evidence type="ECO:0000256" key="3">
    <source>
        <dbReference type="ARBA" id="ARBA00022801"/>
    </source>
</evidence>
<keyword evidence="12" id="KW-1185">Reference proteome</keyword>
<evidence type="ECO:0000256" key="2">
    <source>
        <dbReference type="ARBA" id="ARBA00006625"/>
    </source>
</evidence>
<dbReference type="SUPFAM" id="SSF56235">
    <property type="entry name" value="N-terminal nucleophile aminohydrolases (Ntn hydrolases)"/>
    <property type="match status" value="1"/>
</dbReference>
<dbReference type="AlphaFoldDB" id="A0A1Y4SZX8"/>
<comment type="pathway">
    <text evidence="1">Lipid metabolism; bile acid biosynthesis.</text>
</comment>
<dbReference type="InterPro" id="IPR029055">
    <property type="entry name" value="Ntn_hydrolases_N"/>
</dbReference>
<comment type="catalytic activity">
    <reaction evidence="8">
        <text>cholate + taurine = taurocholate + H2O</text>
        <dbReference type="Rhea" id="RHEA:47108"/>
        <dbReference type="ChEBI" id="CHEBI:15377"/>
        <dbReference type="ChEBI" id="CHEBI:29747"/>
        <dbReference type="ChEBI" id="CHEBI:36257"/>
        <dbReference type="ChEBI" id="CHEBI:507393"/>
    </reaction>
    <physiologicalReaction direction="right-to-left" evidence="8">
        <dbReference type="Rhea" id="RHEA:47110"/>
    </physiologicalReaction>
</comment>
<dbReference type="InterPro" id="IPR047711">
    <property type="entry name" value="CBAH"/>
</dbReference>
<evidence type="ECO:0000259" key="10">
    <source>
        <dbReference type="Pfam" id="PF02275"/>
    </source>
</evidence>
<dbReference type="InterPro" id="IPR029132">
    <property type="entry name" value="CBAH/NAAA_C"/>
</dbReference>
<protein>
    <recommendedName>
        <fullName evidence="5">choloylglycine hydrolase</fullName>
        <ecNumber evidence="5">3.5.1.24</ecNumber>
    </recommendedName>
    <alternativeName>
        <fullName evidence="6">Bile salt hydrolase</fullName>
    </alternativeName>
    <alternativeName>
        <fullName evidence="7">Choloylglycine hydrolase</fullName>
    </alternativeName>
</protein>
<gene>
    <name evidence="11" type="ORF">B5E75_06725</name>
</gene>
<evidence type="ECO:0000256" key="8">
    <source>
        <dbReference type="ARBA" id="ARBA00047285"/>
    </source>
</evidence>
<evidence type="ECO:0000256" key="5">
    <source>
        <dbReference type="ARBA" id="ARBA00044769"/>
    </source>
</evidence>
<dbReference type="EMBL" id="NFLJ01000016">
    <property type="protein sequence ID" value="OUQ34492.1"/>
    <property type="molecule type" value="Genomic_DNA"/>
</dbReference>
<dbReference type="Pfam" id="PF02275">
    <property type="entry name" value="CBAH"/>
    <property type="match status" value="1"/>
</dbReference>
<keyword evidence="3 11" id="KW-0378">Hydrolase</keyword>